<protein>
    <submittedName>
        <fullName evidence="1">Uncharacterized protein</fullName>
    </submittedName>
</protein>
<proteinExistence type="predicted"/>
<accession>A0AA96JXE8</accession>
<organism evidence="1 2">
    <name type="scientific">Candidatus Nitrospira allomarina</name>
    <dbReference type="NCBI Taxonomy" id="3020900"/>
    <lineage>
        <taxon>Bacteria</taxon>
        <taxon>Pseudomonadati</taxon>
        <taxon>Nitrospirota</taxon>
        <taxon>Nitrospiria</taxon>
        <taxon>Nitrospirales</taxon>
        <taxon>Nitrospiraceae</taxon>
        <taxon>Nitrospira</taxon>
    </lineage>
</organism>
<evidence type="ECO:0000313" key="2">
    <source>
        <dbReference type="Proteomes" id="UP001302719"/>
    </source>
</evidence>
<dbReference type="AlphaFoldDB" id="A0AA96JXE8"/>
<dbReference type="KEGG" id="nall:PP769_04060"/>
<gene>
    <name evidence="1" type="ORF">PP769_04060</name>
</gene>
<dbReference type="RefSeq" id="WP_312645506.1">
    <property type="nucleotide sequence ID" value="NZ_CP116967.1"/>
</dbReference>
<evidence type="ECO:0000313" key="1">
    <source>
        <dbReference type="EMBL" id="WNM58951.1"/>
    </source>
</evidence>
<name>A0AA96JXE8_9BACT</name>
<reference evidence="1 2" key="1">
    <citation type="submission" date="2023-01" db="EMBL/GenBank/DDBJ databases">
        <title>Cultivation and genomic characterization of new, ubiquitous marine nitrite-oxidizing bacteria from the Nitrospirales.</title>
        <authorList>
            <person name="Mueller A.J."/>
            <person name="Daebeler A."/>
            <person name="Herbold C.W."/>
            <person name="Kirkegaard R.H."/>
            <person name="Daims H."/>
        </authorList>
    </citation>
    <scope>NUCLEOTIDE SEQUENCE [LARGE SCALE GENOMIC DNA]</scope>
    <source>
        <strain evidence="1 2">VA</strain>
    </source>
</reference>
<keyword evidence="2" id="KW-1185">Reference proteome</keyword>
<sequence>MTRFISKNYAALGRAVYLGHPLAAVIGHFSGGMQSEAIHRTEGQLLFDPRMRGMHDFKGWLMRVDIRRNCGYGTVIVRPSNTFCMDNLLGGVLYFYACGRKDNYKLKVTGIGKKGLHELPYFPWEDTARRTLQCYQEIARSCSSKTRDS</sequence>
<dbReference type="Proteomes" id="UP001302719">
    <property type="component" value="Chromosome"/>
</dbReference>
<dbReference type="EMBL" id="CP116967">
    <property type="protein sequence ID" value="WNM58951.1"/>
    <property type="molecule type" value="Genomic_DNA"/>
</dbReference>